<dbReference type="HOGENOM" id="CLU_077636_1_0_4"/>
<dbReference type="STRING" id="887898.HMPREF0551_1349"/>
<dbReference type="HAMAP" id="MF_00014">
    <property type="entry name" value="Ribosome_mat_RimM"/>
    <property type="match status" value="1"/>
</dbReference>
<comment type="similarity">
    <text evidence="5">Belongs to the RimM family.</text>
</comment>
<evidence type="ECO:0000256" key="2">
    <source>
        <dbReference type="ARBA" id="ARBA00022517"/>
    </source>
</evidence>
<dbReference type="InterPro" id="IPR056792">
    <property type="entry name" value="PRC_RimM"/>
</dbReference>
<comment type="subunit">
    <text evidence="5">Binds ribosomal protein uS19.</text>
</comment>
<reference evidence="7 8" key="1">
    <citation type="submission" date="2010-12" db="EMBL/GenBank/DDBJ databases">
        <authorList>
            <person name="Muzny D."/>
            <person name="Qin X."/>
            <person name="Deng J."/>
            <person name="Jiang H."/>
            <person name="Liu Y."/>
            <person name="Qu J."/>
            <person name="Song X.-Z."/>
            <person name="Zhang L."/>
            <person name="Thornton R."/>
            <person name="Coyle M."/>
            <person name="Francisco L."/>
            <person name="Jackson L."/>
            <person name="Javaid M."/>
            <person name="Korchina V."/>
            <person name="Kovar C."/>
            <person name="Mata R."/>
            <person name="Mathew T."/>
            <person name="Ngo R."/>
            <person name="Nguyen L."/>
            <person name="Nguyen N."/>
            <person name="Okwuonu G."/>
            <person name="Ongeri F."/>
            <person name="Pham C."/>
            <person name="Simmons D."/>
            <person name="Wilczek-Boney K."/>
            <person name="Hale W."/>
            <person name="Jakkamsetti A."/>
            <person name="Pham P."/>
            <person name="Ruth R."/>
            <person name="San Lucas F."/>
            <person name="Warren J."/>
            <person name="Zhang J."/>
            <person name="Zhao Z."/>
            <person name="Zhou C."/>
            <person name="Zhu D."/>
            <person name="Lee S."/>
            <person name="Bess C."/>
            <person name="Blankenburg K."/>
            <person name="Forbes L."/>
            <person name="Fu Q."/>
            <person name="Gubbala S."/>
            <person name="Hirani K."/>
            <person name="Jayaseelan J.C."/>
            <person name="Lara F."/>
            <person name="Munidasa M."/>
            <person name="Palculict T."/>
            <person name="Patil S."/>
            <person name="Pu L.-L."/>
            <person name="Saada N."/>
            <person name="Tang L."/>
            <person name="Weissenberger G."/>
            <person name="Zhu Y."/>
            <person name="Hemphill L."/>
            <person name="Shang Y."/>
            <person name="Youmans B."/>
            <person name="Ayvaz T."/>
            <person name="Ross M."/>
            <person name="Santibanez J."/>
            <person name="Aqrawi P."/>
            <person name="Gross S."/>
            <person name="Joshi V."/>
            <person name="Fowler G."/>
            <person name="Nazareth L."/>
            <person name="Reid J."/>
            <person name="Worley K."/>
            <person name="Petrosino J."/>
            <person name="Highlander S."/>
            <person name="Gibbs R."/>
        </authorList>
    </citation>
    <scope>NUCLEOTIDE SEQUENCE [LARGE SCALE GENOMIC DNA]</scope>
    <source>
        <strain evidence="7 8">ATCC 51599</strain>
    </source>
</reference>
<comment type="function">
    <text evidence="5">An accessory protein needed during the final step in the assembly of 30S ribosomal subunit, possibly for assembly of the head region. Essential for efficient processing of 16S rRNA. May be needed both before and after RbfA during the maturation of 16S rRNA. It has affinity for free ribosomal 30S subunits but not for 70S ribosomes.</text>
</comment>
<organism evidence="7 8">
    <name type="scientific">Lautropia mirabilis ATCC 51599</name>
    <dbReference type="NCBI Taxonomy" id="887898"/>
    <lineage>
        <taxon>Bacteria</taxon>
        <taxon>Pseudomonadati</taxon>
        <taxon>Pseudomonadota</taxon>
        <taxon>Betaproteobacteria</taxon>
        <taxon>Burkholderiales</taxon>
        <taxon>Burkholderiaceae</taxon>
        <taxon>Lautropia</taxon>
    </lineage>
</organism>
<dbReference type="SUPFAM" id="SSF50346">
    <property type="entry name" value="PRC-barrel domain"/>
    <property type="match status" value="1"/>
</dbReference>
<evidence type="ECO:0000256" key="4">
    <source>
        <dbReference type="ARBA" id="ARBA00023186"/>
    </source>
</evidence>
<dbReference type="NCBIfam" id="TIGR02273">
    <property type="entry name" value="16S_RimM"/>
    <property type="match status" value="1"/>
</dbReference>
<proteinExistence type="inferred from homology"/>
<dbReference type="InterPro" id="IPR009000">
    <property type="entry name" value="Transl_B-barrel_sf"/>
</dbReference>
<dbReference type="InterPro" id="IPR011961">
    <property type="entry name" value="RimM"/>
</dbReference>
<dbReference type="AlphaFoldDB" id="E7RXD6"/>
<dbReference type="InterPro" id="IPR036976">
    <property type="entry name" value="RimM_N_sf"/>
</dbReference>
<dbReference type="GO" id="GO:0042274">
    <property type="term" value="P:ribosomal small subunit biogenesis"/>
    <property type="evidence" value="ECO:0007669"/>
    <property type="project" value="UniProtKB-UniRule"/>
</dbReference>
<keyword evidence="1 5" id="KW-0963">Cytoplasm</keyword>
<dbReference type="SUPFAM" id="SSF50447">
    <property type="entry name" value="Translation proteins"/>
    <property type="match status" value="1"/>
</dbReference>
<dbReference type="GO" id="GO:0006364">
    <property type="term" value="P:rRNA processing"/>
    <property type="evidence" value="ECO:0007669"/>
    <property type="project" value="UniProtKB-UniRule"/>
</dbReference>
<evidence type="ECO:0000256" key="1">
    <source>
        <dbReference type="ARBA" id="ARBA00022490"/>
    </source>
</evidence>
<dbReference type="Gene3D" id="2.40.30.60">
    <property type="entry name" value="RimM"/>
    <property type="match status" value="1"/>
</dbReference>
<sequence>MADPHWIGVGRIRGSHGVQGALKIEPYAAASESVLRHARRWRLVEAVEPSPDGPPAGQVPAPRRAARPLALPQVVRRSRCRVQGDALVAELVLLDGQPPLTREQALALKGVEIQVDRADFPPTQDDEFYHADLIGCEVIGQQGARLGTVVAVDDHGAQQVLRLDDGMLIPFVEAIVQSVDIAARRIQADWAADWR</sequence>
<protein>
    <recommendedName>
        <fullName evidence="5">Ribosome maturation factor RimM</fullName>
    </recommendedName>
</protein>
<comment type="subcellular location">
    <subcellularLocation>
        <location evidence="5">Cytoplasm</location>
    </subcellularLocation>
</comment>
<dbReference type="GO" id="GO:0043022">
    <property type="term" value="F:ribosome binding"/>
    <property type="evidence" value="ECO:0007669"/>
    <property type="project" value="InterPro"/>
</dbReference>
<dbReference type="PANTHER" id="PTHR33692">
    <property type="entry name" value="RIBOSOME MATURATION FACTOR RIMM"/>
    <property type="match status" value="1"/>
</dbReference>
<dbReference type="PANTHER" id="PTHR33692:SF1">
    <property type="entry name" value="RIBOSOME MATURATION FACTOR RIMM"/>
    <property type="match status" value="1"/>
</dbReference>
<evidence type="ECO:0000313" key="7">
    <source>
        <dbReference type="EMBL" id="EFV94932.1"/>
    </source>
</evidence>
<gene>
    <name evidence="5 7" type="primary">rimM</name>
    <name evidence="7" type="ORF">HMPREF0551_1349</name>
</gene>
<dbReference type="Gene3D" id="2.30.30.240">
    <property type="entry name" value="PRC-barrel domain"/>
    <property type="match status" value="1"/>
</dbReference>
<name>E7RXD6_9BURK</name>
<dbReference type="GO" id="GO:0005737">
    <property type="term" value="C:cytoplasm"/>
    <property type="evidence" value="ECO:0007669"/>
    <property type="project" value="UniProtKB-SubCell"/>
</dbReference>
<dbReference type="eggNOG" id="COG0806">
    <property type="taxonomic scope" value="Bacteria"/>
</dbReference>
<keyword evidence="8" id="KW-1185">Reference proteome</keyword>
<comment type="caution">
    <text evidence="7">The sequence shown here is derived from an EMBL/GenBank/DDBJ whole genome shotgun (WGS) entry which is preliminary data.</text>
</comment>
<dbReference type="Proteomes" id="UP000011021">
    <property type="component" value="Unassembled WGS sequence"/>
</dbReference>
<comment type="domain">
    <text evidence="5">The PRC barrel domain binds ribosomal protein uS19.</text>
</comment>
<evidence type="ECO:0000313" key="8">
    <source>
        <dbReference type="Proteomes" id="UP000011021"/>
    </source>
</evidence>
<dbReference type="EMBL" id="AEQP01000008">
    <property type="protein sequence ID" value="EFV94932.1"/>
    <property type="molecule type" value="Genomic_DNA"/>
</dbReference>
<keyword evidence="2 5" id="KW-0690">Ribosome biogenesis</keyword>
<evidence type="ECO:0000256" key="5">
    <source>
        <dbReference type="HAMAP-Rule" id="MF_00014"/>
    </source>
</evidence>
<accession>E7RXD6</accession>
<evidence type="ECO:0000256" key="3">
    <source>
        <dbReference type="ARBA" id="ARBA00022552"/>
    </source>
</evidence>
<feature type="domain" description="Ribosome maturation factor RimM PRC barrel" evidence="6">
    <location>
        <begin position="131"/>
        <end position="193"/>
    </location>
</feature>
<evidence type="ECO:0000259" key="6">
    <source>
        <dbReference type="Pfam" id="PF24986"/>
    </source>
</evidence>
<keyword evidence="4 5" id="KW-0143">Chaperone</keyword>
<dbReference type="GO" id="GO:0005840">
    <property type="term" value="C:ribosome"/>
    <property type="evidence" value="ECO:0007669"/>
    <property type="project" value="InterPro"/>
</dbReference>
<dbReference type="RefSeq" id="WP_005673616.1">
    <property type="nucleotide sequence ID" value="NZ_CP146288.1"/>
</dbReference>
<dbReference type="InterPro" id="IPR011033">
    <property type="entry name" value="PRC_barrel-like_sf"/>
</dbReference>
<keyword evidence="3 5" id="KW-0698">rRNA processing</keyword>
<dbReference type="Pfam" id="PF24986">
    <property type="entry name" value="PRC_RimM"/>
    <property type="match status" value="1"/>
</dbReference>